<feature type="region of interest" description="Disordered" evidence="6">
    <location>
        <begin position="994"/>
        <end position="1072"/>
    </location>
</feature>
<dbReference type="InterPro" id="IPR013088">
    <property type="entry name" value="Znf_NHR/GATA"/>
</dbReference>
<evidence type="ECO:0000259" key="7">
    <source>
        <dbReference type="PROSITE" id="PS50014"/>
    </source>
</evidence>
<evidence type="ECO:0000256" key="6">
    <source>
        <dbReference type="SAM" id="MobiDB-lite"/>
    </source>
</evidence>
<comment type="caution">
    <text evidence="10">The sequence shown here is derived from an EMBL/GenBank/DDBJ whole genome shotgun (WGS) entry which is preliminary data.</text>
</comment>
<sequence length="1072" mass="110390">MPLEAATAGDAVAEAASVAASTVPDAAVQVRDDYHSVVVSDHNGAAAAATGTHAAESGAAAEDVTGPQVAAGWPPLAAAPAAPASPARRRRRRKRSSIAGCNGDNAAGPLAAAVDFEPAAMLHQEPSLYADPVDPAAAAALDSHLALPAPLPSPLPPPSQPLHNPMATSPLPFTAFEPSLGNALGTSFEVHGSAAAQHTAGTDAAHDVALSVSASLLVGATNVDDDMPAAVDAADPADPARDPPADAPDPGPPPKPLSARASARQRLVGVPPIIRRIVALHTAVKKHVAAYPFLEPVDPERHGCPDYLTVIAHPMDLQTISAKLEAGDYAAGLDPANFAHHDAIVTNYANDVVLMLSNCFKYNPVGHVVHEAGKQLARFFDMQMTNVFGSVELDWKEHRAMASPADASATLVAGRKRRQHKTPTKIYEPDALAAAALNRSHNPAVADLAAPLSPPLSAPASAGSAATRNDPAADPINGVPISTAPALAEHISSVESPSASSAPRKPARRGSNSGLESASKRRKSVARSKSLSALATPTAAAAAAEEPADSFVFDDQLSSIASSIKLAQSQIAMLQNKEHKKQQRRAARMAEAVRRASSDDVSAKAEPAADSAVAVAHADEMDLGAADHADQAVVSDTQGDQKDQVQVHDVADRAAAIEQATAAQAAAHAAAQVAAQAAAAAAAAVAAQAAAASHPHAQLFQQQIYAMPHYYQQAQDLFAQQHQHQQTLQQQRKAPLGLRLATDDDDDDDGSPLVMPEEGYVFSPYSTGGLDTSVSQWSTGKNAKRTAPSTAASTASVSSASSLGAVGSRSRPTARPRQYHSDRVCEFCGATETPMWRRGPSGKSSLCNKCGVKWRSGRPLVRPDGSVLEPPSPGTMSRPTKASAKNAQRNSRPVHAPAAASMPAYVRRTYTPSARYESSTALQRRLVANVLASGALPGDHLDRVVDLIRASMPGLRDSGGEIELDIEAMDATLIQNVYDYITKTAGVSAMGSVSSGAASRSASSHQQSAATQKAQEGVAASSASTSKPSSASTTRQATPKSSSRSKTRGAHAGGDGSSSSGAGDSDSGTDSE</sequence>
<evidence type="ECO:0000256" key="5">
    <source>
        <dbReference type="PROSITE-ProRule" id="PRU00094"/>
    </source>
</evidence>
<feature type="compositionally biased region" description="Low complexity" evidence="6">
    <location>
        <begin position="228"/>
        <end position="237"/>
    </location>
</feature>
<feature type="compositionally biased region" description="Low complexity" evidence="6">
    <location>
        <begin position="71"/>
        <end position="86"/>
    </location>
</feature>
<protein>
    <recommendedName>
        <fullName evidence="12">GATA-type domain-containing protein</fullName>
    </recommendedName>
</protein>
<feature type="compositionally biased region" description="Pro residues" evidence="6">
    <location>
        <begin position="245"/>
        <end position="256"/>
    </location>
</feature>
<feature type="compositionally biased region" description="Low complexity" evidence="6">
    <location>
        <begin position="1057"/>
        <end position="1066"/>
    </location>
</feature>
<dbReference type="Gene3D" id="1.20.920.10">
    <property type="entry name" value="Bromodomain-like"/>
    <property type="match status" value="1"/>
</dbReference>
<name>A0ABR4N6M5_9FUNG</name>
<feature type="compositionally biased region" description="Low complexity" evidence="6">
    <location>
        <begin position="789"/>
        <end position="811"/>
    </location>
</feature>
<evidence type="ECO:0000259" key="8">
    <source>
        <dbReference type="PROSITE" id="PS50114"/>
    </source>
</evidence>
<dbReference type="SMART" id="SM00401">
    <property type="entry name" value="ZnF_GATA"/>
    <property type="match status" value="1"/>
</dbReference>
<feature type="region of interest" description="Disordered" evidence="6">
    <location>
        <begin position="776"/>
        <end position="819"/>
    </location>
</feature>
<feature type="domain" description="GATA-type" evidence="8">
    <location>
        <begin position="819"/>
        <end position="855"/>
    </location>
</feature>
<feature type="domain" description="NET" evidence="9">
    <location>
        <begin position="909"/>
        <end position="992"/>
    </location>
</feature>
<dbReference type="InterPro" id="IPR036427">
    <property type="entry name" value="Bromodomain-like_sf"/>
</dbReference>
<dbReference type="EMBL" id="JADGIZ020000026">
    <property type="protein sequence ID" value="KAL2915133.1"/>
    <property type="molecule type" value="Genomic_DNA"/>
</dbReference>
<dbReference type="PROSITE" id="PS51525">
    <property type="entry name" value="NET"/>
    <property type="match status" value="1"/>
</dbReference>
<evidence type="ECO:0000256" key="1">
    <source>
        <dbReference type="ARBA" id="ARBA00023015"/>
    </source>
</evidence>
<feature type="compositionally biased region" description="Low complexity" evidence="6">
    <location>
        <begin position="994"/>
        <end position="1034"/>
    </location>
</feature>
<evidence type="ECO:0000313" key="11">
    <source>
        <dbReference type="Proteomes" id="UP001527925"/>
    </source>
</evidence>
<dbReference type="PROSITE" id="PS50114">
    <property type="entry name" value="GATA_ZN_FINGER_2"/>
    <property type="match status" value="1"/>
</dbReference>
<keyword evidence="11" id="KW-1185">Reference proteome</keyword>
<evidence type="ECO:0000256" key="2">
    <source>
        <dbReference type="ARBA" id="ARBA00023117"/>
    </source>
</evidence>
<keyword evidence="5" id="KW-0863">Zinc-finger</keyword>
<keyword evidence="1" id="KW-0805">Transcription regulation</keyword>
<feature type="region of interest" description="Disordered" evidence="6">
    <location>
        <begin position="227"/>
        <end position="262"/>
    </location>
</feature>
<dbReference type="Pfam" id="PF00320">
    <property type="entry name" value="GATA"/>
    <property type="match status" value="1"/>
</dbReference>
<dbReference type="InterPro" id="IPR027353">
    <property type="entry name" value="NET_dom"/>
</dbReference>
<feature type="domain" description="Bromo" evidence="7">
    <location>
        <begin position="285"/>
        <end position="370"/>
    </location>
</feature>
<feature type="compositionally biased region" description="Polar residues" evidence="6">
    <location>
        <begin position="874"/>
        <end position="891"/>
    </location>
</feature>
<dbReference type="PANTHER" id="PTHR45926">
    <property type="entry name" value="OSJNBA0053K19.4 PROTEIN"/>
    <property type="match status" value="1"/>
</dbReference>
<keyword evidence="2 4" id="KW-0103">Bromodomain</keyword>
<evidence type="ECO:0008006" key="12">
    <source>
        <dbReference type="Google" id="ProtNLM"/>
    </source>
</evidence>
<dbReference type="Proteomes" id="UP001527925">
    <property type="component" value="Unassembled WGS sequence"/>
</dbReference>
<dbReference type="InterPro" id="IPR000679">
    <property type="entry name" value="Znf_GATA"/>
</dbReference>
<dbReference type="InterPro" id="IPR038336">
    <property type="entry name" value="NET_sf"/>
</dbReference>
<dbReference type="InterPro" id="IPR001487">
    <property type="entry name" value="Bromodomain"/>
</dbReference>
<dbReference type="Gene3D" id="1.20.1270.220">
    <property type="match status" value="1"/>
</dbReference>
<evidence type="ECO:0000259" key="9">
    <source>
        <dbReference type="PROSITE" id="PS51525"/>
    </source>
</evidence>
<feature type="region of interest" description="Disordered" evidence="6">
    <location>
        <begin position="858"/>
        <end position="900"/>
    </location>
</feature>
<evidence type="ECO:0000256" key="3">
    <source>
        <dbReference type="ARBA" id="ARBA00023163"/>
    </source>
</evidence>
<feature type="region of interest" description="Disordered" evidence="6">
    <location>
        <begin position="71"/>
        <end position="104"/>
    </location>
</feature>
<reference evidence="10 11" key="1">
    <citation type="submission" date="2023-09" db="EMBL/GenBank/DDBJ databases">
        <title>Pangenome analysis of Batrachochytrium dendrobatidis and related Chytrids.</title>
        <authorList>
            <person name="Yacoub M.N."/>
            <person name="Stajich J.E."/>
            <person name="James T.Y."/>
        </authorList>
    </citation>
    <scope>NUCLEOTIDE SEQUENCE [LARGE SCALE GENOMIC DNA]</scope>
    <source>
        <strain evidence="10 11">JEL0888</strain>
    </source>
</reference>
<dbReference type="CDD" id="cd00202">
    <property type="entry name" value="ZnF_GATA"/>
    <property type="match status" value="1"/>
</dbReference>
<evidence type="ECO:0000256" key="4">
    <source>
        <dbReference type="PROSITE-ProRule" id="PRU00035"/>
    </source>
</evidence>
<dbReference type="SUPFAM" id="SSF57716">
    <property type="entry name" value="Glucocorticoid receptor-like (DNA-binding domain)"/>
    <property type="match status" value="1"/>
</dbReference>
<gene>
    <name evidence="10" type="ORF">HK105_205238</name>
</gene>
<dbReference type="SMART" id="SM00297">
    <property type="entry name" value="BROMO"/>
    <property type="match status" value="1"/>
</dbReference>
<keyword evidence="3" id="KW-0804">Transcription</keyword>
<dbReference type="PROSITE" id="PS50014">
    <property type="entry name" value="BROMODOMAIN_2"/>
    <property type="match status" value="1"/>
</dbReference>
<organism evidence="10 11">
    <name type="scientific">Polyrhizophydium stewartii</name>
    <dbReference type="NCBI Taxonomy" id="2732419"/>
    <lineage>
        <taxon>Eukaryota</taxon>
        <taxon>Fungi</taxon>
        <taxon>Fungi incertae sedis</taxon>
        <taxon>Chytridiomycota</taxon>
        <taxon>Chytridiomycota incertae sedis</taxon>
        <taxon>Chytridiomycetes</taxon>
        <taxon>Rhizophydiales</taxon>
        <taxon>Rhizophydiales incertae sedis</taxon>
        <taxon>Polyrhizophydium</taxon>
    </lineage>
</organism>
<keyword evidence="5" id="KW-0479">Metal-binding</keyword>
<keyword evidence="5" id="KW-0862">Zinc</keyword>
<feature type="compositionally biased region" description="Basic residues" evidence="6">
    <location>
        <begin position="87"/>
        <end position="96"/>
    </location>
</feature>
<dbReference type="Gene3D" id="3.30.50.10">
    <property type="entry name" value="Erythroid Transcription Factor GATA-1, subunit A"/>
    <property type="match status" value="1"/>
</dbReference>
<dbReference type="PRINTS" id="PR00503">
    <property type="entry name" value="BROMODOMAIN"/>
</dbReference>
<feature type="region of interest" description="Disordered" evidence="6">
    <location>
        <begin position="455"/>
        <end position="533"/>
    </location>
</feature>
<dbReference type="Pfam" id="PF17035">
    <property type="entry name" value="BET"/>
    <property type="match status" value="1"/>
</dbReference>
<evidence type="ECO:0000313" key="10">
    <source>
        <dbReference type="EMBL" id="KAL2915133.1"/>
    </source>
</evidence>
<accession>A0ABR4N6M5</accession>
<dbReference type="SUPFAM" id="SSF47370">
    <property type="entry name" value="Bromodomain"/>
    <property type="match status" value="1"/>
</dbReference>
<feature type="compositionally biased region" description="Low complexity" evidence="6">
    <location>
        <begin position="493"/>
        <end position="504"/>
    </location>
</feature>
<dbReference type="Pfam" id="PF00439">
    <property type="entry name" value="Bromodomain"/>
    <property type="match status" value="1"/>
</dbReference>
<proteinExistence type="predicted"/>